<evidence type="ECO:0000313" key="1">
    <source>
        <dbReference type="EMBL" id="KIF80231.1"/>
    </source>
</evidence>
<name>A0A0C2BQ86_9BURK</name>
<proteinExistence type="predicted"/>
<dbReference type="Proteomes" id="UP000031572">
    <property type="component" value="Unassembled WGS sequence"/>
</dbReference>
<dbReference type="AlphaFoldDB" id="A0A0C2BQ86"/>
<sequence>MQKYTVKQRTELPQEKCKRPLKGYAMKTSPDFELLKDAYAIIDGIPETAIALGNLQTARGESLDKGTICSPAGWLAQHPTFTKLGLSLSDDGSRLCFGDQSAGSGAEAQVMAQVFGLQQTEAEHLFGDRDTYSLGDDSGLSDKRLWLREVREFLKRHGQLDEEFEEQLETRMPFAEPANPVEIRAL</sequence>
<protein>
    <submittedName>
        <fullName evidence="1">Uncharacterized protein</fullName>
    </submittedName>
</protein>
<organism evidence="1 2">
    <name type="scientific">Noviherbaspirillum autotrophicum</name>
    <dbReference type="NCBI Taxonomy" id="709839"/>
    <lineage>
        <taxon>Bacteria</taxon>
        <taxon>Pseudomonadati</taxon>
        <taxon>Pseudomonadota</taxon>
        <taxon>Betaproteobacteria</taxon>
        <taxon>Burkholderiales</taxon>
        <taxon>Oxalobacteraceae</taxon>
        <taxon>Noviherbaspirillum</taxon>
    </lineage>
</organism>
<evidence type="ECO:0000313" key="2">
    <source>
        <dbReference type="Proteomes" id="UP000031572"/>
    </source>
</evidence>
<gene>
    <name evidence="1" type="ORF">TSA66_04465</name>
</gene>
<accession>A0A0C2BQ86</accession>
<keyword evidence="2" id="KW-1185">Reference proteome</keyword>
<comment type="caution">
    <text evidence="1">The sequence shown here is derived from an EMBL/GenBank/DDBJ whole genome shotgun (WGS) entry which is preliminary data.</text>
</comment>
<reference evidence="1 2" key="1">
    <citation type="submission" date="2014-12" db="EMBL/GenBank/DDBJ databases">
        <title>Denitrispirillum autotrophicum gen. nov., sp. nov., Denitrifying, Facultatively Autotrophic Bacteria Isolated from Rice Paddy Soil.</title>
        <authorList>
            <person name="Ishii S."/>
            <person name="Ashida N."/>
            <person name="Ohno H."/>
            <person name="Otsuka S."/>
            <person name="Yokota A."/>
            <person name="Senoo K."/>
        </authorList>
    </citation>
    <scope>NUCLEOTIDE SEQUENCE [LARGE SCALE GENOMIC DNA]</scope>
    <source>
        <strain evidence="1 2">TSA66</strain>
    </source>
</reference>
<dbReference type="STRING" id="709839.TSA66_04465"/>
<dbReference type="EMBL" id="JWJG01000028">
    <property type="protein sequence ID" value="KIF80231.1"/>
    <property type="molecule type" value="Genomic_DNA"/>
</dbReference>